<feature type="coiled-coil region" evidence="1">
    <location>
        <begin position="371"/>
        <end position="426"/>
    </location>
</feature>
<accession>Q6ESG4</accession>
<dbReference type="PANTHER" id="PTHR33026:SF7">
    <property type="entry name" value="OS03G0100275 PROTEIN"/>
    <property type="match status" value="1"/>
</dbReference>
<reference evidence="4" key="2">
    <citation type="journal article" date="2008" name="Nucleic Acids Res.">
        <title>The rice annotation project database (RAP-DB): 2008 update.</title>
        <authorList>
            <consortium name="The rice annotation project (RAP)"/>
        </authorList>
    </citation>
    <scope>GENOME REANNOTATION</scope>
    <source>
        <strain evidence="4">cv. Nipponbare</strain>
    </source>
</reference>
<dbReference type="EMBL" id="AP005110">
    <property type="protein sequence ID" value="BAD28406.1"/>
    <property type="molecule type" value="Genomic_DNA"/>
</dbReference>
<keyword evidence="1" id="KW-0175">Coiled coil</keyword>
<evidence type="ECO:0000256" key="1">
    <source>
        <dbReference type="SAM" id="Coils"/>
    </source>
</evidence>
<gene>
    <name evidence="3" type="primary">P0605D08.3</name>
</gene>
<reference evidence="4" key="1">
    <citation type="journal article" date="2005" name="Nature">
        <title>The map-based sequence of the rice genome.</title>
        <authorList>
            <consortium name="International rice genome sequencing project (IRGSP)"/>
            <person name="Matsumoto T."/>
            <person name="Wu J."/>
            <person name="Kanamori H."/>
            <person name="Katayose Y."/>
            <person name="Fujisawa M."/>
            <person name="Namiki N."/>
            <person name="Mizuno H."/>
            <person name="Yamamoto K."/>
            <person name="Antonio B.A."/>
            <person name="Baba T."/>
            <person name="Sakata K."/>
            <person name="Nagamura Y."/>
            <person name="Aoki H."/>
            <person name="Arikawa K."/>
            <person name="Arita K."/>
            <person name="Bito T."/>
            <person name="Chiden Y."/>
            <person name="Fujitsuka N."/>
            <person name="Fukunaka R."/>
            <person name="Hamada M."/>
            <person name="Harada C."/>
            <person name="Hayashi A."/>
            <person name="Hijishita S."/>
            <person name="Honda M."/>
            <person name="Hosokawa S."/>
            <person name="Ichikawa Y."/>
            <person name="Idonuma A."/>
            <person name="Iijima M."/>
            <person name="Ikeda M."/>
            <person name="Ikeno M."/>
            <person name="Ito K."/>
            <person name="Ito S."/>
            <person name="Ito T."/>
            <person name="Ito Y."/>
            <person name="Ito Y."/>
            <person name="Iwabuchi A."/>
            <person name="Kamiya K."/>
            <person name="Karasawa W."/>
            <person name="Kurita K."/>
            <person name="Katagiri S."/>
            <person name="Kikuta A."/>
            <person name="Kobayashi H."/>
            <person name="Kobayashi N."/>
            <person name="Machita K."/>
            <person name="Maehara T."/>
            <person name="Masukawa M."/>
            <person name="Mizubayashi T."/>
            <person name="Mukai Y."/>
            <person name="Nagasaki H."/>
            <person name="Nagata Y."/>
            <person name="Naito S."/>
            <person name="Nakashima M."/>
            <person name="Nakama Y."/>
            <person name="Nakamichi Y."/>
            <person name="Nakamura M."/>
            <person name="Meguro A."/>
            <person name="Negishi M."/>
            <person name="Ohta I."/>
            <person name="Ohta T."/>
            <person name="Okamoto M."/>
            <person name="Ono N."/>
            <person name="Saji S."/>
            <person name="Sakaguchi M."/>
            <person name="Sakai K."/>
            <person name="Shibata M."/>
            <person name="Shimokawa T."/>
            <person name="Song J."/>
            <person name="Takazaki Y."/>
            <person name="Terasawa K."/>
            <person name="Tsugane M."/>
            <person name="Tsuji K."/>
            <person name="Ueda S."/>
            <person name="Waki K."/>
            <person name="Yamagata H."/>
            <person name="Yamamoto M."/>
            <person name="Yamamoto S."/>
            <person name="Yamane H."/>
            <person name="Yoshiki S."/>
            <person name="Yoshihara R."/>
            <person name="Yukawa K."/>
            <person name="Zhong H."/>
            <person name="Yano M."/>
            <person name="Yuan Q."/>
            <person name="Ouyang S."/>
            <person name="Liu J."/>
            <person name="Jones K.M."/>
            <person name="Gansberger K."/>
            <person name="Moffat K."/>
            <person name="Hill J."/>
            <person name="Bera J."/>
            <person name="Fadrosh D."/>
            <person name="Jin S."/>
            <person name="Johri S."/>
            <person name="Kim M."/>
            <person name="Overton L."/>
            <person name="Reardon M."/>
            <person name="Tsitrin T."/>
            <person name="Vuong H."/>
            <person name="Weaver B."/>
            <person name="Ciecko A."/>
            <person name="Tallon L."/>
            <person name="Jackson J."/>
            <person name="Pai G."/>
            <person name="Aken S.V."/>
            <person name="Utterback T."/>
            <person name="Reidmuller S."/>
            <person name="Feldblyum T."/>
            <person name="Hsiao J."/>
            <person name="Zismann V."/>
            <person name="Iobst S."/>
            <person name="de Vazeille A.R."/>
            <person name="Buell C.R."/>
            <person name="Ying K."/>
            <person name="Li Y."/>
            <person name="Lu T."/>
            <person name="Huang Y."/>
            <person name="Zhao Q."/>
            <person name="Feng Q."/>
            <person name="Zhang L."/>
            <person name="Zhu J."/>
            <person name="Weng Q."/>
            <person name="Mu J."/>
            <person name="Lu Y."/>
            <person name="Fan D."/>
            <person name="Liu Y."/>
            <person name="Guan J."/>
            <person name="Zhang Y."/>
            <person name="Yu S."/>
            <person name="Liu X."/>
            <person name="Zhang Y."/>
            <person name="Hong G."/>
            <person name="Han B."/>
            <person name="Choisne N."/>
            <person name="Demange N."/>
            <person name="Orjeda G."/>
            <person name="Samain S."/>
            <person name="Cattolico L."/>
            <person name="Pelletier E."/>
            <person name="Couloux A."/>
            <person name="Segurens B."/>
            <person name="Wincker P."/>
            <person name="D'Hont A."/>
            <person name="Scarpelli C."/>
            <person name="Weissenbach J."/>
            <person name="Salanoubat M."/>
            <person name="Quetier F."/>
            <person name="Yu Y."/>
            <person name="Kim H.R."/>
            <person name="Rambo T."/>
            <person name="Currie J."/>
            <person name="Collura K."/>
            <person name="Luo M."/>
            <person name="Yang T."/>
            <person name="Ammiraju J.S.S."/>
            <person name="Engler F."/>
            <person name="Soderlund C."/>
            <person name="Wing R.A."/>
            <person name="Palmer L.E."/>
            <person name="de la Bastide M."/>
            <person name="Spiegel L."/>
            <person name="Nascimento L."/>
            <person name="Zutavern T."/>
            <person name="O'Shaughnessy A."/>
            <person name="Dike S."/>
            <person name="Dedhia N."/>
            <person name="Preston R."/>
            <person name="Balija V."/>
            <person name="McCombie W.R."/>
            <person name="Chow T."/>
            <person name="Chen H."/>
            <person name="Chung M."/>
            <person name="Chen C."/>
            <person name="Shaw J."/>
            <person name="Wu H."/>
            <person name="Hsiao K."/>
            <person name="Chao Y."/>
            <person name="Chu M."/>
            <person name="Cheng C."/>
            <person name="Hour A."/>
            <person name="Lee P."/>
            <person name="Lin S."/>
            <person name="Lin Y."/>
            <person name="Liou J."/>
            <person name="Liu S."/>
            <person name="Hsing Y."/>
            <person name="Raghuvanshi S."/>
            <person name="Mohanty A."/>
            <person name="Bharti A.K."/>
            <person name="Gaur A."/>
            <person name="Gupta V."/>
            <person name="Kumar D."/>
            <person name="Ravi V."/>
            <person name="Vij S."/>
            <person name="Kapur A."/>
            <person name="Khurana P."/>
            <person name="Khurana P."/>
            <person name="Khurana J.P."/>
            <person name="Tyagi A.K."/>
            <person name="Gaikwad K."/>
            <person name="Singh A."/>
            <person name="Dalal V."/>
            <person name="Srivastava S."/>
            <person name="Dixit A."/>
            <person name="Pal A.K."/>
            <person name="Ghazi I.A."/>
            <person name="Yadav M."/>
            <person name="Pandit A."/>
            <person name="Bhargava A."/>
            <person name="Sureshbabu K."/>
            <person name="Batra K."/>
            <person name="Sharma T.R."/>
            <person name="Mohapatra T."/>
            <person name="Singh N.K."/>
            <person name="Messing J."/>
            <person name="Nelson A.B."/>
            <person name="Fuks G."/>
            <person name="Kavchok S."/>
            <person name="Keizer G."/>
            <person name="Linton E."/>
            <person name="Llaca V."/>
            <person name="Song R."/>
            <person name="Tanyolac B."/>
            <person name="Young S."/>
            <person name="Ho-Il K."/>
            <person name="Hahn J.H."/>
            <person name="Sangsakoo G."/>
            <person name="Vanavichit A."/>
            <person name="de Mattos Luiz.A.T."/>
            <person name="Zimmer P.D."/>
            <person name="Malone G."/>
            <person name="Dellagostin O."/>
            <person name="de Oliveira A.C."/>
            <person name="Bevan M."/>
            <person name="Bancroft I."/>
            <person name="Minx P."/>
            <person name="Cordum H."/>
            <person name="Wilson R."/>
            <person name="Cheng Z."/>
            <person name="Jin W."/>
            <person name="Jiang J."/>
            <person name="Leong S.A."/>
            <person name="Iwama H."/>
            <person name="Gojobori T."/>
            <person name="Itoh T."/>
            <person name="Niimura Y."/>
            <person name="Fujii Y."/>
            <person name="Habara T."/>
            <person name="Sakai H."/>
            <person name="Sato Y."/>
            <person name="Wilson G."/>
            <person name="Kumar K."/>
            <person name="McCouch S."/>
            <person name="Juretic N."/>
            <person name="Hoen D."/>
            <person name="Wright S."/>
            <person name="Bruskiewich R."/>
            <person name="Bureau T."/>
            <person name="Miyao A."/>
            <person name="Hirochika H."/>
            <person name="Nishikawa T."/>
            <person name="Kadowaki K."/>
            <person name="Sugiura M."/>
            <person name="Burr B."/>
            <person name="Sasaki T."/>
        </authorList>
    </citation>
    <scope>NUCLEOTIDE SEQUENCE [LARGE SCALE GENOMIC DNA]</scope>
    <source>
        <strain evidence="4">cv. Nipponbare</strain>
    </source>
</reference>
<sequence>MAAGSSAADSPSSGSSLPLPTLFKRSPCLPPPFPPLAVLSPRRNRARAVVLSLPFQCPSSRNKWRGRWFYLQIEDSDPVFIVLEEQPDKIPSWTAKPALTPSLQSFIDIIDDLRVRGLSGYEVTANFIGRRIQPLQARAHPAFGYSGPEDATRVSPRGLSGATMEHHVAQVMISGPTTTSNVPTPFCEREAVEREAAINALPLTDVIGPLVDHQTAASLKEDVAREASDAAVAAAAATTSGGKIPKTGRKFSSVLGNRWKMPTPSASDASPPPPRRQRLVTLGEKARAKVAQDGSGANSSASPAVASTEVVVMPRSRKVTPSGPASDIAAGRGLPAAVLTWEELQVEMGCILEAGARGISHKIAEARAVAEAAVNERADRLTRDLAEVRKDLQKMRELVAGNERQRQGLERHMSELENNLLEIRGSLRVTYTGLHQLAGECGVKTTISANPNEFSLTSSLAELATAMEAIPSKHAARIGEETSNGIYTGACHVLACVRLAHPELDLQKILDQGAASDARKDVMEEVFACWADLESVLADRDRRIQYWRTKFEVAELERTILEVKRDRAVEMLRGREVWFNSYLRSCCTTMAVVCRELRVPCGGPEESAAGYISWLNGACAQLEGIGGRIDEALKQECR</sequence>
<feature type="region of interest" description="Disordered" evidence="2">
    <location>
        <begin position="256"/>
        <end position="277"/>
    </location>
</feature>
<dbReference type="Proteomes" id="UP000000763">
    <property type="component" value="Chromosome 2"/>
</dbReference>
<proteinExistence type="predicted"/>
<protein>
    <submittedName>
        <fullName evidence="3">Myosin heavy chain-like protein</fullName>
    </submittedName>
</protein>
<evidence type="ECO:0000313" key="4">
    <source>
        <dbReference type="Proteomes" id="UP000000763"/>
    </source>
</evidence>
<organism evidence="3 4">
    <name type="scientific">Oryza sativa subsp. japonica</name>
    <name type="common">Rice</name>
    <dbReference type="NCBI Taxonomy" id="39947"/>
    <lineage>
        <taxon>Eukaryota</taxon>
        <taxon>Viridiplantae</taxon>
        <taxon>Streptophyta</taxon>
        <taxon>Embryophyta</taxon>
        <taxon>Tracheophyta</taxon>
        <taxon>Spermatophyta</taxon>
        <taxon>Magnoliopsida</taxon>
        <taxon>Liliopsida</taxon>
        <taxon>Poales</taxon>
        <taxon>Poaceae</taxon>
        <taxon>BOP clade</taxon>
        <taxon>Oryzoideae</taxon>
        <taxon>Oryzeae</taxon>
        <taxon>Oryzinae</taxon>
        <taxon>Oryza</taxon>
        <taxon>Oryza sativa</taxon>
    </lineage>
</organism>
<dbReference type="AlphaFoldDB" id="Q6ESG4"/>
<evidence type="ECO:0000313" key="3">
    <source>
        <dbReference type="EMBL" id="BAD28406.1"/>
    </source>
</evidence>
<dbReference type="PANTHER" id="PTHR33026">
    <property type="entry name" value="OS06G0360600 PROTEIN"/>
    <property type="match status" value="1"/>
</dbReference>
<name>Q6ESG4_ORYSJ</name>
<evidence type="ECO:0000256" key="2">
    <source>
        <dbReference type="SAM" id="MobiDB-lite"/>
    </source>
</evidence>